<dbReference type="Proteomes" id="UP000234778">
    <property type="component" value="Unassembled WGS sequence"/>
</dbReference>
<evidence type="ECO:0000313" key="1">
    <source>
        <dbReference type="EMBL" id="PKY98957.1"/>
    </source>
</evidence>
<sequence length="140" mass="15150">MAPVFQVTGHDGLVKRDPVKHEPLASDRLVLVVGQRYPVGERCHTLTPRLAQATVRSREVLVELAGHGEVITYGELSQAIGGLVLPRHMGPLLHMLGHDCARRGEPDLAALVVSATSGEVSTPDSAWAQPAREACWAYWS</sequence>
<accession>A0A2I1KTM9</accession>
<organism evidence="1 2">
    <name type="scientific">Actinomyces urogenitalis</name>
    <dbReference type="NCBI Taxonomy" id="103621"/>
    <lineage>
        <taxon>Bacteria</taxon>
        <taxon>Bacillati</taxon>
        <taxon>Actinomycetota</taxon>
        <taxon>Actinomycetes</taxon>
        <taxon>Actinomycetales</taxon>
        <taxon>Actinomycetaceae</taxon>
        <taxon>Actinomyces</taxon>
    </lineage>
</organism>
<dbReference type="RefSeq" id="WP_101638030.1">
    <property type="nucleotide sequence ID" value="NZ_JBKUIE010000004.1"/>
</dbReference>
<proteinExistence type="predicted"/>
<dbReference type="GeneID" id="81708175"/>
<name>A0A2I1KTM9_9ACTO</name>
<reference evidence="1 2" key="1">
    <citation type="submission" date="2017-12" db="EMBL/GenBank/DDBJ databases">
        <title>Phylogenetic diversity of female urinary microbiome.</title>
        <authorList>
            <person name="Thomas-White K."/>
            <person name="Wolfe A.J."/>
        </authorList>
    </citation>
    <scope>NUCLEOTIDE SEQUENCE [LARGE SCALE GENOMIC DNA]</scope>
    <source>
        <strain evidence="1 2">UMB0319</strain>
    </source>
</reference>
<protein>
    <submittedName>
        <fullName evidence="1">Uncharacterized protein</fullName>
    </submittedName>
</protein>
<dbReference type="AlphaFoldDB" id="A0A2I1KTM9"/>
<evidence type="ECO:0000313" key="2">
    <source>
        <dbReference type="Proteomes" id="UP000234778"/>
    </source>
</evidence>
<comment type="caution">
    <text evidence="1">The sequence shown here is derived from an EMBL/GenBank/DDBJ whole genome shotgun (WGS) entry which is preliminary data.</text>
</comment>
<gene>
    <name evidence="1" type="ORF">CYJ26_04405</name>
</gene>
<dbReference type="EMBL" id="PKHA01000003">
    <property type="protein sequence ID" value="PKY98957.1"/>
    <property type="molecule type" value="Genomic_DNA"/>
</dbReference>